<dbReference type="Pfam" id="PF08543">
    <property type="entry name" value="Phos_pyr_kin"/>
    <property type="match status" value="1"/>
</dbReference>
<name>A0A518HD59_9BACT</name>
<evidence type="ECO:0000256" key="5">
    <source>
        <dbReference type="ARBA" id="ARBA00022777"/>
    </source>
</evidence>
<dbReference type="KEGG" id="tpla:ElP_67560"/>
<evidence type="ECO:0000313" key="8">
    <source>
        <dbReference type="EMBL" id="QDV38799.1"/>
    </source>
</evidence>
<dbReference type="Gene3D" id="3.40.1190.20">
    <property type="match status" value="1"/>
</dbReference>
<sequence>MPEQTVCLSIAGSDPSGGAGIQADLKTFAALGVYGAAAITAMTAQNTTGVQGVRLVDPAFVAQQVESVFDDLPVSGVKTGMLGTSAIIAAVAEAIEAQLGRTPGLRVVVDPVMVARSGDPLLDPKAVLVLRDRLLPLAHVVTPNRHEASLLTGLGPIESADDLRRTALALFELVGRRPVLVKGGQAIDGALDLLVDGHGSEYPMAIAGAPIVTRSTHGSGCTLSAAIAALLGKGHSLREACSGAKQYVYGAIEHAPGLGRGHGPLDHLWLRRIDERTRVRGGGLG</sequence>
<dbReference type="EC" id="2.7.1.49" evidence="2"/>
<dbReference type="GO" id="GO:0005829">
    <property type="term" value="C:cytosol"/>
    <property type="evidence" value="ECO:0007669"/>
    <property type="project" value="TreeGrafter"/>
</dbReference>
<dbReference type="SUPFAM" id="SSF53613">
    <property type="entry name" value="Ribokinase-like"/>
    <property type="match status" value="1"/>
</dbReference>
<dbReference type="CDD" id="cd01169">
    <property type="entry name" value="HMPP_kinase"/>
    <property type="match status" value="1"/>
</dbReference>
<evidence type="ECO:0000256" key="1">
    <source>
        <dbReference type="ARBA" id="ARBA00004948"/>
    </source>
</evidence>
<evidence type="ECO:0000256" key="3">
    <source>
        <dbReference type="ARBA" id="ARBA00022679"/>
    </source>
</evidence>
<comment type="pathway">
    <text evidence="1">Cofactor biosynthesis; thiamine diphosphate biosynthesis.</text>
</comment>
<dbReference type="GO" id="GO:0008902">
    <property type="term" value="F:hydroxymethylpyrimidine kinase activity"/>
    <property type="evidence" value="ECO:0007669"/>
    <property type="project" value="UniProtKB-EC"/>
</dbReference>
<dbReference type="PANTHER" id="PTHR20858">
    <property type="entry name" value="PHOSPHOMETHYLPYRIMIDINE KINASE"/>
    <property type="match status" value="1"/>
</dbReference>
<keyword evidence="3 8" id="KW-0808">Transferase</keyword>
<dbReference type="EMBL" id="CP036426">
    <property type="protein sequence ID" value="QDV38799.1"/>
    <property type="molecule type" value="Genomic_DNA"/>
</dbReference>
<dbReference type="AlphaFoldDB" id="A0A518HD59"/>
<dbReference type="RefSeq" id="WP_145277585.1">
    <property type="nucleotide sequence ID" value="NZ_CP036426.1"/>
</dbReference>
<evidence type="ECO:0000256" key="4">
    <source>
        <dbReference type="ARBA" id="ARBA00022741"/>
    </source>
</evidence>
<keyword evidence="6" id="KW-0067">ATP-binding</keyword>
<dbReference type="PANTHER" id="PTHR20858:SF17">
    <property type="entry name" value="HYDROXYMETHYLPYRIMIDINE_PHOSPHOMETHYLPYRIMIDINE KINASE THI20-RELATED"/>
    <property type="match status" value="1"/>
</dbReference>
<dbReference type="FunFam" id="3.40.1190.20:FF:000003">
    <property type="entry name" value="Phosphomethylpyrimidine kinase ThiD"/>
    <property type="match status" value="1"/>
</dbReference>
<keyword evidence="4" id="KW-0547">Nucleotide-binding</keyword>
<reference evidence="8 9" key="1">
    <citation type="submission" date="2019-02" db="EMBL/GenBank/DDBJ databases">
        <title>Deep-cultivation of Planctomycetes and their phenomic and genomic characterization uncovers novel biology.</title>
        <authorList>
            <person name="Wiegand S."/>
            <person name="Jogler M."/>
            <person name="Boedeker C."/>
            <person name="Pinto D."/>
            <person name="Vollmers J."/>
            <person name="Rivas-Marin E."/>
            <person name="Kohn T."/>
            <person name="Peeters S.H."/>
            <person name="Heuer A."/>
            <person name="Rast P."/>
            <person name="Oberbeckmann S."/>
            <person name="Bunk B."/>
            <person name="Jeske O."/>
            <person name="Meyerdierks A."/>
            <person name="Storesund J.E."/>
            <person name="Kallscheuer N."/>
            <person name="Luecker S."/>
            <person name="Lage O.M."/>
            <person name="Pohl T."/>
            <person name="Merkel B.J."/>
            <person name="Hornburger P."/>
            <person name="Mueller R.-W."/>
            <person name="Bruemmer F."/>
            <person name="Labrenz M."/>
            <person name="Spormann A.M."/>
            <person name="Op den Camp H."/>
            <person name="Overmann J."/>
            <person name="Amann R."/>
            <person name="Jetten M.S.M."/>
            <person name="Mascher T."/>
            <person name="Medema M.H."/>
            <person name="Devos D.P."/>
            <person name="Kaster A.-K."/>
            <person name="Ovreas L."/>
            <person name="Rohde M."/>
            <person name="Galperin M.Y."/>
            <person name="Jogler C."/>
        </authorList>
    </citation>
    <scope>NUCLEOTIDE SEQUENCE [LARGE SCALE GENOMIC DNA]</scope>
    <source>
        <strain evidence="8 9">ElP</strain>
    </source>
</reference>
<dbReference type="Proteomes" id="UP000317835">
    <property type="component" value="Chromosome"/>
</dbReference>
<dbReference type="GO" id="GO:0008972">
    <property type="term" value="F:phosphomethylpyrimidine kinase activity"/>
    <property type="evidence" value="ECO:0007669"/>
    <property type="project" value="InterPro"/>
</dbReference>
<organism evidence="8 9">
    <name type="scientific">Tautonia plasticadhaerens</name>
    <dbReference type="NCBI Taxonomy" id="2527974"/>
    <lineage>
        <taxon>Bacteria</taxon>
        <taxon>Pseudomonadati</taxon>
        <taxon>Planctomycetota</taxon>
        <taxon>Planctomycetia</taxon>
        <taxon>Isosphaerales</taxon>
        <taxon>Isosphaeraceae</taxon>
        <taxon>Tautonia</taxon>
    </lineage>
</organism>
<feature type="domain" description="Pyridoxamine kinase/Phosphomethylpyrimidine kinase" evidence="7">
    <location>
        <begin position="14"/>
        <end position="266"/>
    </location>
</feature>
<keyword evidence="5 8" id="KW-0418">Kinase</keyword>
<evidence type="ECO:0000256" key="6">
    <source>
        <dbReference type="ARBA" id="ARBA00022840"/>
    </source>
</evidence>
<dbReference type="InterPro" id="IPR004399">
    <property type="entry name" value="HMP/HMP-P_kinase_dom"/>
</dbReference>
<proteinExistence type="predicted"/>
<accession>A0A518HD59</accession>
<keyword evidence="9" id="KW-1185">Reference proteome</keyword>
<dbReference type="GO" id="GO:0009228">
    <property type="term" value="P:thiamine biosynthetic process"/>
    <property type="evidence" value="ECO:0007669"/>
    <property type="project" value="InterPro"/>
</dbReference>
<evidence type="ECO:0000313" key="9">
    <source>
        <dbReference type="Proteomes" id="UP000317835"/>
    </source>
</evidence>
<dbReference type="InterPro" id="IPR029056">
    <property type="entry name" value="Ribokinase-like"/>
</dbReference>
<evidence type="ECO:0000256" key="2">
    <source>
        <dbReference type="ARBA" id="ARBA00012135"/>
    </source>
</evidence>
<evidence type="ECO:0000259" key="7">
    <source>
        <dbReference type="Pfam" id="PF08543"/>
    </source>
</evidence>
<dbReference type="OrthoDB" id="9810880at2"/>
<dbReference type="NCBIfam" id="TIGR00097">
    <property type="entry name" value="HMP-P_kinase"/>
    <property type="match status" value="1"/>
</dbReference>
<dbReference type="InterPro" id="IPR013749">
    <property type="entry name" value="PM/HMP-P_kinase-1"/>
</dbReference>
<dbReference type="GO" id="GO:0005524">
    <property type="term" value="F:ATP binding"/>
    <property type="evidence" value="ECO:0007669"/>
    <property type="project" value="UniProtKB-KW"/>
</dbReference>
<protein>
    <recommendedName>
        <fullName evidence="2">hydroxymethylpyrimidine kinase</fullName>
        <ecNumber evidence="2">2.7.1.49</ecNumber>
    </recommendedName>
</protein>
<gene>
    <name evidence="8" type="primary">thiD</name>
    <name evidence="8" type="ORF">ElP_67560</name>
</gene>